<protein>
    <submittedName>
        <fullName evidence="1">10102_t:CDS:1</fullName>
    </submittedName>
</protein>
<comment type="caution">
    <text evidence="1">The sequence shown here is derived from an EMBL/GenBank/DDBJ whole genome shotgun (WGS) entry which is preliminary data.</text>
</comment>
<accession>A0ABM8VYS6</accession>
<name>A0ABM8VYS6_GIGMA</name>
<proteinExistence type="predicted"/>
<organism evidence="1 2">
    <name type="scientific">Gigaspora margarita</name>
    <dbReference type="NCBI Taxonomy" id="4874"/>
    <lineage>
        <taxon>Eukaryota</taxon>
        <taxon>Fungi</taxon>
        <taxon>Fungi incertae sedis</taxon>
        <taxon>Mucoromycota</taxon>
        <taxon>Glomeromycotina</taxon>
        <taxon>Glomeromycetes</taxon>
        <taxon>Diversisporales</taxon>
        <taxon>Gigasporaceae</taxon>
        <taxon>Gigaspora</taxon>
    </lineage>
</organism>
<sequence length="245" mass="27659">MDQCECNQTALTANEKKMILSVYRYLKFQWVTNSCEEVSLATEVSEVTVARVLSEFHKTGTVISSEHGYRHLRGLDTDYVKAIQDLILSANKNGITLSLRILVLDLSELGIKLTWSKAFCILPTLSEPLLTMSTTQPIDTSRPLPTHKTLTQNDKMMEPLKNSTNALPSEKTNDITMQQPNQTQIIQKVVEPVKETITDGTDNKADERHTLLKDKSINFEFELTATYIQKGKMTQPLLPDTQSNR</sequence>
<gene>
    <name evidence="1" type="ORF">GMARGA_LOCUS1232</name>
</gene>
<keyword evidence="2" id="KW-1185">Reference proteome</keyword>
<reference evidence="1 2" key="1">
    <citation type="submission" date="2021-06" db="EMBL/GenBank/DDBJ databases">
        <authorList>
            <person name="Kallberg Y."/>
            <person name="Tangrot J."/>
            <person name="Rosling A."/>
        </authorList>
    </citation>
    <scope>NUCLEOTIDE SEQUENCE [LARGE SCALE GENOMIC DNA]</scope>
    <source>
        <strain evidence="1 2">120-4 pot B 10/14</strain>
    </source>
</reference>
<dbReference type="EMBL" id="CAJVQB010000301">
    <property type="protein sequence ID" value="CAG8480872.1"/>
    <property type="molecule type" value="Genomic_DNA"/>
</dbReference>
<evidence type="ECO:0000313" key="2">
    <source>
        <dbReference type="Proteomes" id="UP000789901"/>
    </source>
</evidence>
<dbReference type="Proteomes" id="UP000789901">
    <property type="component" value="Unassembled WGS sequence"/>
</dbReference>
<evidence type="ECO:0000313" key="1">
    <source>
        <dbReference type="EMBL" id="CAG8480872.1"/>
    </source>
</evidence>